<evidence type="ECO:0000313" key="2">
    <source>
        <dbReference type="EMBL" id="EAX86952.1"/>
    </source>
</evidence>
<dbReference type="OrthoDB" id="6585768at2759"/>
<dbReference type="SMR" id="A2G7B3"/>
<dbReference type="PROSITE" id="PS51421">
    <property type="entry name" value="RAS"/>
    <property type="match status" value="1"/>
</dbReference>
<dbReference type="InterPro" id="IPR005225">
    <property type="entry name" value="Small_GTP-bd"/>
</dbReference>
<dbReference type="InParanoid" id="A2G7B3"/>
<evidence type="ECO:0000256" key="1">
    <source>
        <dbReference type="ARBA" id="ARBA00022741"/>
    </source>
</evidence>
<dbReference type="AlphaFoldDB" id="A2G7B3"/>
<dbReference type="PANTHER" id="PTHR47978">
    <property type="match status" value="1"/>
</dbReference>
<dbReference type="PROSITE" id="PS51419">
    <property type="entry name" value="RAB"/>
    <property type="match status" value="1"/>
</dbReference>
<dbReference type="KEGG" id="tva:4744600"/>
<dbReference type="GO" id="GO:0005525">
    <property type="term" value="F:GTP binding"/>
    <property type="evidence" value="ECO:0000318"/>
    <property type="project" value="GO_Central"/>
</dbReference>
<dbReference type="InterPro" id="IPR001806">
    <property type="entry name" value="Small_GTPase"/>
</dbReference>
<protein>
    <submittedName>
        <fullName evidence="2">Small GTP-binding protein, putative</fullName>
    </submittedName>
</protein>
<dbReference type="SMART" id="SM00173">
    <property type="entry name" value="RAS"/>
    <property type="match status" value="1"/>
</dbReference>
<dbReference type="VEuPathDB" id="TrichDB:TVAGG3_0875280"/>
<accession>A2G7B3</accession>
<reference evidence="2" key="1">
    <citation type="submission" date="2006-10" db="EMBL/GenBank/DDBJ databases">
        <authorList>
            <person name="Amadeo P."/>
            <person name="Zhao Q."/>
            <person name="Wortman J."/>
            <person name="Fraser-Liggett C."/>
            <person name="Carlton J."/>
        </authorList>
    </citation>
    <scope>NUCLEOTIDE SEQUENCE</scope>
    <source>
        <strain evidence="2">G3</strain>
    </source>
</reference>
<dbReference type="InterPro" id="IPR027417">
    <property type="entry name" value="P-loop_NTPase"/>
</dbReference>
<name>A2G7B3_TRIV3</name>
<organism evidence="2 3">
    <name type="scientific">Trichomonas vaginalis (strain ATCC PRA-98 / G3)</name>
    <dbReference type="NCBI Taxonomy" id="412133"/>
    <lineage>
        <taxon>Eukaryota</taxon>
        <taxon>Metamonada</taxon>
        <taxon>Parabasalia</taxon>
        <taxon>Trichomonadida</taxon>
        <taxon>Trichomonadidae</taxon>
        <taxon>Trichomonas</taxon>
    </lineage>
</organism>
<dbReference type="EMBL" id="DS114540">
    <property type="protein sequence ID" value="EAX86952.1"/>
    <property type="molecule type" value="Genomic_DNA"/>
</dbReference>
<dbReference type="VEuPathDB" id="TrichDB:TVAG_176220"/>
<dbReference type="eggNOG" id="KOG1673">
    <property type="taxonomic scope" value="Eukaryota"/>
</dbReference>
<dbReference type="FunFam" id="3.40.50.300:FF:001447">
    <property type="entry name" value="Ras-related protein Rab-1B"/>
    <property type="match status" value="1"/>
</dbReference>
<keyword evidence="3" id="KW-1185">Reference proteome</keyword>
<dbReference type="PRINTS" id="PR00449">
    <property type="entry name" value="RASTRNSFRMNG"/>
</dbReference>
<dbReference type="OMA" id="FDLNCTI"/>
<gene>
    <name evidence="2" type="ORF">TVAG_176220</name>
</gene>
<dbReference type="SUPFAM" id="SSF52540">
    <property type="entry name" value="P-loop containing nucleoside triphosphate hydrolases"/>
    <property type="match status" value="1"/>
</dbReference>
<dbReference type="FunCoup" id="A2G7B3">
    <property type="interactions" value="421"/>
</dbReference>
<dbReference type="GO" id="GO:0003924">
    <property type="term" value="F:GTPase activity"/>
    <property type="evidence" value="ECO:0000318"/>
    <property type="project" value="GO_Central"/>
</dbReference>
<dbReference type="RefSeq" id="XP_001299882.1">
    <property type="nucleotide sequence ID" value="XM_001299881.1"/>
</dbReference>
<sequence length="192" mass="21516">MTESAITVKIALIGSSMVGKTTLMVKYCKGTFSEDYIATLGVQFLERQITVKNTPVNIVIWDIGGQKSFMDMLPVCCDGAHVLIFMFDLSNITSLTALRDWYKSAYDCNPSARVFLVGNKFDLYFEQTEEEKIAITNKAKKFAQAIGAPLMYCSNTHSINVKKLFQLIIAQVFGLDPRIEQCSDPNEPIVIY</sequence>
<reference evidence="2" key="2">
    <citation type="journal article" date="2007" name="Science">
        <title>Draft genome sequence of the sexually transmitted pathogen Trichomonas vaginalis.</title>
        <authorList>
            <person name="Carlton J.M."/>
            <person name="Hirt R.P."/>
            <person name="Silva J.C."/>
            <person name="Delcher A.L."/>
            <person name="Schatz M."/>
            <person name="Zhao Q."/>
            <person name="Wortman J.R."/>
            <person name="Bidwell S.L."/>
            <person name="Alsmark U.C.M."/>
            <person name="Besteiro S."/>
            <person name="Sicheritz-Ponten T."/>
            <person name="Noel C.J."/>
            <person name="Dacks J.B."/>
            <person name="Foster P.G."/>
            <person name="Simillion C."/>
            <person name="Van de Peer Y."/>
            <person name="Miranda-Saavedra D."/>
            <person name="Barton G.J."/>
            <person name="Westrop G.D."/>
            <person name="Mueller S."/>
            <person name="Dessi D."/>
            <person name="Fiori P.L."/>
            <person name="Ren Q."/>
            <person name="Paulsen I."/>
            <person name="Zhang H."/>
            <person name="Bastida-Corcuera F.D."/>
            <person name="Simoes-Barbosa A."/>
            <person name="Brown M.T."/>
            <person name="Hayes R.D."/>
            <person name="Mukherjee M."/>
            <person name="Okumura C.Y."/>
            <person name="Schneider R."/>
            <person name="Smith A.J."/>
            <person name="Vanacova S."/>
            <person name="Villalvazo M."/>
            <person name="Haas B.J."/>
            <person name="Pertea M."/>
            <person name="Feldblyum T.V."/>
            <person name="Utterback T.R."/>
            <person name="Shu C.L."/>
            <person name="Osoegawa K."/>
            <person name="de Jong P.J."/>
            <person name="Hrdy I."/>
            <person name="Horvathova L."/>
            <person name="Zubacova Z."/>
            <person name="Dolezal P."/>
            <person name="Malik S.B."/>
            <person name="Logsdon J.M. Jr."/>
            <person name="Henze K."/>
            <person name="Gupta A."/>
            <person name="Wang C.C."/>
            <person name="Dunne R.L."/>
            <person name="Upcroft J.A."/>
            <person name="Upcroft P."/>
            <person name="White O."/>
            <person name="Salzberg S.L."/>
            <person name="Tang P."/>
            <person name="Chiu C.-H."/>
            <person name="Lee Y.-S."/>
            <person name="Embley T.M."/>
            <person name="Coombs G.H."/>
            <person name="Mottram J.C."/>
            <person name="Tachezy J."/>
            <person name="Fraser-Liggett C.M."/>
            <person name="Johnson P.J."/>
        </authorList>
    </citation>
    <scope>NUCLEOTIDE SEQUENCE [LARGE SCALE GENOMIC DNA]</scope>
    <source>
        <strain evidence="2">G3</strain>
    </source>
</reference>
<dbReference type="Pfam" id="PF00071">
    <property type="entry name" value="Ras"/>
    <property type="match status" value="1"/>
</dbReference>
<dbReference type="STRING" id="5722.A2G7B3"/>
<dbReference type="SMART" id="SM00175">
    <property type="entry name" value="RAB"/>
    <property type="match status" value="1"/>
</dbReference>
<dbReference type="SMART" id="SM00174">
    <property type="entry name" value="RHO"/>
    <property type="match status" value="1"/>
</dbReference>
<proteinExistence type="predicted"/>
<dbReference type="NCBIfam" id="TIGR00231">
    <property type="entry name" value="small_GTP"/>
    <property type="match status" value="1"/>
</dbReference>
<evidence type="ECO:0000313" key="3">
    <source>
        <dbReference type="Proteomes" id="UP000001542"/>
    </source>
</evidence>
<dbReference type="Proteomes" id="UP000001542">
    <property type="component" value="Unassembled WGS sequence"/>
</dbReference>
<keyword evidence="1" id="KW-0547">Nucleotide-binding</keyword>
<dbReference type="Gene3D" id="3.40.50.300">
    <property type="entry name" value="P-loop containing nucleotide triphosphate hydrolases"/>
    <property type="match status" value="1"/>
</dbReference>